<keyword evidence="2" id="KW-1185">Reference proteome</keyword>
<keyword evidence="1" id="KW-0436">Ligase</keyword>
<reference evidence="1 2" key="1">
    <citation type="journal article" date="2023" name="Science">
        <title>Complex scaffold remodeling in plant triterpene biosynthesis.</title>
        <authorList>
            <person name="De La Pena R."/>
            <person name="Hodgson H."/>
            <person name="Liu J.C."/>
            <person name="Stephenson M.J."/>
            <person name="Martin A.C."/>
            <person name="Owen C."/>
            <person name="Harkess A."/>
            <person name="Leebens-Mack J."/>
            <person name="Jimenez L.E."/>
            <person name="Osbourn A."/>
            <person name="Sattely E.S."/>
        </authorList>
    </citation>
    <scope>NUCLEOTIDE SEQUENCE [LARGE SCALE GENOMIC DNA]</scope>
    <source>
        <strain evidence="2">cv. JPN11</strain>
        <tissue evidence="1">Leaf</tissue>
    </source>
</reference>
<protein>
    <submittedName>
        <fullName evidence="1">Leucine--tRNA ligase</fullName>
    </submittedName>
</protein>
<comment type="caution">
    <text evidence="1">The sequence shown here is derived from an EMBL/GenBank/DDBJ whole genome shotgun (WGS) entry which is preliminary data.</text>
</comment>
<evidence type="ECO:0000313" key="2">
    <source>
        <dbReference type="Proteomes" id="UP001164539"/>
    </source>
</evidence>
<accession>A0ACC1WYJ4</accession>
<dbReference type="EMBL" id="CM051406">
    <property type="protein sequence ID" value="KAJ4703964.1"/>
    <property type="molecule type" value="Genomic_DNA"/>
</dbReference>
<organism evidence="1 2">
    <name type="scientific">Melia azedarach</name>
    <name type="common">Chinaberry tree</name>
    <dbReference type="NCBI Taxonomy" id="155640"/>
    <lineage>
        <taxon>Eukaryota</taxon>
        <taxon>Viridiplantae</taxon>
        <taxon>Streptophyta</taxon>
        <taxon>Embryophyta</taxon>
        <taxon>Tracheophyta</taxon>
        <taxon>Spermatophyta</taxon>
        <taxon>Magnoliopsida</taxon>
        <taxon>eudicotyledons</taxon>
        <taxon>Gunneridae</taxon>
        <taxon>Pentapetalae</taxon>
        <taxon>rosids</taxon>
        <taxon>malvids</taxon>
        <taxon>Sapindales</taxon>
        <taxon>Meliaceae</taxon>
        <taxon>Melia</taxon>
    </lineage>
</organism>
<gene>
    <name evidence="1" type="ORF">OWV82_023795</name>
</gene>
<proteinExistence type="predicted"/>
<sequence>MNMQCIHIQTFSPQYFSFQNHSFLFSQPKFKQRKFTFFTVRKPSWLKYSARGFGRSTVRSSVSEGDQQKQVVKRAYPYHEIEPKWQNYWEKNRTFRTPDEIDTSKPKFYVLDMFPYPSGSGLHVGHPLGYTATDILARLKRMQGYNVLHPMGWDAFGLPAEQYAIETGTHPKITTLRNINRFRTQLKSLGFSYDWYREISTIEPDYYKWTQWIFLQLLKRGLAYQAEVPVNWCPALGTVLANEEVVDGVSERGGHPVIRKPMRQWMLKITEYADRLLEDLDELDWPESVKEMQRNWIGRSEGAEMEFYVLDSDGKERNIKITVYTTRPDTIFGATYLVMAPEHPLLSSLVSMAQRKNVEEYKDLASRKSDLERTELQKEKTGVFSGCYARNPANGEAIPIWVADYVLGSYGTGAIMAVPAHDTRDYEFAAKYDIPIRWVVMPDDESLNESGKAYSSEGTVINSSNLSSGLDINGLSCKEGASKVIEWAEKTGNGKKKINYKLRDWLFARQRYWGEPIPVIFLDGTGENVPLHETELPLTLPELDDFTPTGTGEPPLSKAVSWVKTTDPSSGKPATRETSTMPQWAGSCWYYLRFMDPKNSKELVDKTKERYWSPVDVYVGGAEHAVLHLLYARFWHKVLYDIGVVSTKEPFKCVINQGIILGEVQYMVCKDADGNYISADSADTMNEYHQESIPEEKVKKSGESFVLKDNPKIRLIARAHKMSKSRGNVVNPDDVVTEYGADSLRLYEMFMGPFRDSKTWNTSGIEGVHRFLGRTWRLIVGSPLPNDTFKDGSVVIDEEPTLEQLRTLHKCIAKVAEEIEGTRFNTGISAMMEFINAAYKWDKHPRKIIEPFILLLAPYAPHMAEELWFRLGHSNSLAYESFPKANPDYLKDTTIVLPIQINGKTRGTIQVEEGCSEEEAFKLASVDEKLSKFLDGKSVKKRIYVPGKILNVILDRQSAKAGVR</sequence>
<name>A0ACC1WYJ4_MELAZ</name>
<evidence type="ECO:0000313" key="1">
    <source>
        <dbReference type="EMBL" id="KAJ4703964.1"/>
    </source>
</evidence>
<dbReference type="Proteomes" id="UP001164539">
    <property type="component" value="Chromosome 13"/>
</dbReference>